<dbReference type="GO" id="GO:0003700">
    <property type="term" value="F:DNA-binding transcription factor activity"/>
    <property type="evidence" value="ECO:0007669"/>
    <property type="project" value="InterPro"/>
</dbReference>
<dbReference type="Pfam" id="PF00170">
    <property type="entry name" value="bZIP_1"/>
    <property type="match status" value="1"/>
</dbReference>
<dbReference type="Gene3D" id="1.20.5.170">
    <property type="match status" value="1"/>
</dbReference>
<dbReference type="InterPro" id="IPR012900">
    <property type="entry name" value="MFMR"/>
</dbReference>
<dbReference type="Proteomes" id="UP000825935">
    <property type="component" value="Chromosome 4"/>
</dbReference>
<evidence type="ECO:0000259" key="9">
    <source>
        <dbReference type="PROSITE" id="PS50217"/>
    </source>
</evidence>
<dbReference type="InterPro" id="IPR004827">
    <property type="entry name" value="bZIP"/>
</dbReference>
<keyword evidence="7" id="KW-0175">Coiled coil</keyword>
<dbReference type="EMBL" id="CM035409">
    <property type="protein sequence ID" value="KAH7438952.1"/>
    <property type="molecule type" value="Genomic_DNA"/>
</dbReference>
<dbReference type="InterPro" id="IPR046347">
    <property type="entry name" value="bZIP_sf"/>
</dbReference>
<dbReference type="PROSITE" id="PS50217">
    <property type="entry name" value="BZIP"/>
    <property type="match status" value="1"/>
</dbReference>
<comment type="caution">
    <text evidence="10">The sequence shown here is derived from an EMBL/GenBank/DDBJ whole genome shotgun (WGS) entry which is preliminary data.</text>
</comment>
<gene>
    <name evidence="10" type="ORF">KP509_04G038200</name>
</gene>
<keyword evidence="5" id="KW-0804">Transcription</keyword>
<sequence length="419" mass="45191">MPGDFPSWFTYLLGFASVDMDAVNPVSRDVPILRVQILKIVVWALHKIYCCVIQFLLVRWMPENDCRISQHDPLPYFGYYPSTMGSGPQPHPYMWGAQPLVPPPFGTPPPYAALYPHGGMYGHPPMTPVATSVGTDAEAKADEKKKSSKKSKEGLGSLGMLTGKTGDTGKPNATAMNGVTSNSGDSGSEGSSDGSEGMSAEGSQELQKSNFDQTTAEAPTQIANSSPYGSGHDVNHPMGNHSLSTVPISIGGKQVVGAGPVTNLNIGMDYWSGGTPGLLASNRAGMRGALSGNSTSMIPPSTNQVSGESWLQDERELKRQRRKQSNRESARRSRLRKQAECEELASKVQILTSENTSLRDELNRMTEECKRLSAENSSLLEQLHMPRSEAVHGELAKMNSNISKSDVLGDGLQLDHDSL</sequence>
<feature type="compositionally biased region" description="Polar residues" evidence="8">
    <location>
        <begin position="204"/>
        <end position="228"/>
    </location>
</feature>
<evidence type="ECO:0000256" key="8">
    <source>
        <dbReference type="SAM" id="MobiDB-lite"/>
    </source>
</evidence>
<feature type="coiled-coil region" evidence="7">
    <location>
        <begin position="341"/>
        <end position="382"/>
    </location>
</feature>
<evidence type="ECO:0000256" key="7">
    <source>
        <dbReference type="SAM" id="Coils"/>
    </source>
</evidence>
<dbReference type="Pfam" id="PF16596">
    <property type="entry name" value="MFMR_assoc"/>
    <property type="match status" value="1"/>
</dbReference>
<dbReference type="GO" id="GO:0000976">
    <property type="term" value="F:transcription cis-regulatory region binding"/>
    <property type="evidence" value="ECO:0007669"/>
    <property type="project" value="UniProtKB-ARBA"/>
</dbReference>
<comment type="subcellular location">
    <subcellularLocation>
        <location evidence="1">Nucleus</location>
    </subcellularLocation>
</comment>
<evidence type="ECO:0000256" key="6">
    <source>
        <dbReference type="ARBA" id="ARBA00023242"/>
    </source>
</evidence>
<feature type="compositionally biased region" description="Low complexity" evidence="8">
    <location>
        <begin position="181"/>
        <end position="203"/>
    </location>
</feature>
<feature type="region of interest" description="Disordered" evidence="8">
    <location>
        <begin position="290"/>
        <end position="335"/>
    </location>
</feature>
<dbReference type="PANTHER" id="PTHR45967:SF38">
    <property type="entry name" value="G-BOX-BINDING FACTOR 2"/>
    <property type="match status" value="1"/>
</dbReference>
<dbReference type="OrthoDB" id="1642657at2759"/>
<feature type="domain" description="BZIP" evidence="9">
    <location>
        <begin position="316"/>
        <end position="379"/>
    </location>
</feature>
<feature type="compositionally biased region" description="Polar residues" evidence="8">
    <location>
        <begin position="291"/>
        <end position="309"/>
    </location>
</feature>
<dbReference type="Pfam" id="PF07777">
    <property type="entry name" value="MFMR"/>
    <property type="match status" value="1"/>
</dbReference>
<name>A0A8T2UUK1_CERRI</name>
<evidence type="ECO:0000313" key="10">
    <source>
        <dbReference type="EMBL" id="KAH7438952.1"/>
    </source>
</evidence>
<organism evidence="10 11">
    <name type="scientific">Ceratopteris richardii</name>
    <name type="common">Triangle waterfern</name>
    <dbReference type="NCBI Taxonomy" id="49495"/>
    <lineage>
        <taxon>Eukaryota</taxon>
        <taxon>Viridiplantae</taxon>
        <taxon>Streptophyta</taxon>
        <taxon>Embryophyta</taxon>
        <taxon>Tracheophyta</taxon>
        <taxon>Polypodiopsida</taxon>
        <taxon>Polypodiidae</taxon>
        <taxon>Polypodiales</taxon>
        <taxon>Pteridineae</taxon>
        <taxon>Pteridaceae</taxon>
        <taxon>Parkerioideae</taxon>
        <taxon>Ceratopteris</taxon>
    </lineage>
</organism>
<feature type="compositionally biased region" description="Basic and acidic residues" evidence="8">
    <location>
        <begin position="137"/>
        <end position="153"/>
    </location>
</feature>
<dbReference type="SUPFAM" id="SSF57959">
    <property type="entry name" value="Leucine zipper domain"/>
    <property type="match status" value="1"/>
</dbReference>
<evidence type="ECO:0000256" key="2">
    <source>
        <dbReference type="ARBA" id="ARBA00007163"/>
    </source>
</evidence>
<dbReference type="PROSITE" id="PS00036">
    <property type="entry name" value="BZIP_BASIC"/>
    <property type="match status" value="1"/>
</dbReference>
<dbReference type="AlphaFoldDB" id="A0A8T2UUK1"/>
<dbReference type="PANTHER" id="PTHR45967">
    <property type="entry name" value="G-BOX-BINDING FACTOR 3-RELATED"/>
    <property type="match status" value="1"/>
</dbReference>
<dbReference type="GO" id="GO:0005634">
    <property type="term" value="C:nucleus"/>
    <property type="evidence" value="ECO:0007669"/>
    <property type="project" value="UniProtKB-SubCell"/>
</dbReference>
<evidence type="ECO:0000313" key="11">
    <source>
        <dbReference type="Proteomes" id="UP000825935"/>
    </source>
</evidence>
<evidence type="ECO:0000256" key="5">
    <source>
        <dbReference type="ARBA" id="ARBA00023163"/>
    </source>
</evidence>
<comment type="similarity">
    <text evidence="2">Belongs to the bZIP family.</text>
</comment>
<accession>A0A8T2UUK1</accession>
<feature type="region of interest" description="Disordered" evidence="8">
    <location>
        <begin position="126"/>
        <end position="242"/>
    </location>
</feature>
<evidence type="ECO:0000256" key="3">
    <source>
        <dbReference type="ARBA" id="ARBA00023015"/>
    </source>
</evidence>
<keyword evidence="4" id="KW-0238">DNA-binding</keyword>
<evidence type="ECO:0000256" key="4">
    <source>
        <dbReference type="ARBA" id="ARBA00023125"/>
    </source>
</evidence>
<evidence type="ECO:0000256" key="1">
    <source>
        <dbReference type="ARBA" id="ARBA00004123"/>
    </source>
</evidence>
<protein>
    <recommendedName>
        <fullName evidence="9">BZIP domain-containing protein</fullName>
    </recommendedName>
</protein>
<dbReference type="InterPro" id="IPR045314">
    <property type="entry name" value="bZIP_plant_GBF1"/>
</dbReference>
<keyword evidence="6" id="KW-0539">Nucleus</keyword>
<keyword evidence="3" id="KW-0805">Transcription regulation</keyword>
<dbReference type="FunFam" id="1.20.5.170:FF:000020">
    <property type="entry name" value="BZIP transcription factor"/>
    <property type="match status" value="1"/>
</dbReference>
<proteinExistence type="inferred from homology"/>
<dbReference type="CDD" id="cd14702">
    <property type="entry name" value="bZIP_plant_GBF1"/>
    <property type="match status" value="1"/>
</dbReference>
<keyword evidence="11" id="KW-1185">Reference proteome</keyword>
<reference evidence="10" key="1">
    <citation type="submission" date="2021-08" db="EMBL/GenBank/DDBJ databases">
        <title>WGS assembly of Ceratopteris richardii.</title>
        <authorList>
            <person name="Marchant D.B."/>
            <person name="Chen G."/>
            <person name="Jenkins J."/>
            <person name="Shu S."/>
            <person name="Leebens-Mack J."/>
            <person name="Grimwood J."/>
            <person name="Schmutz J."/>
            <person name="Soltis P."/>
            <person name="Soltis D."/>
            <person name="Chen Z.-H."/>
        </authorList>
    </citation>
    <scope>NUCLEOTIDE SEQUENCE</scope>
    <source>
        <strain evidence="10">Whitten #5841</strain>
        <tissue evidence="10">Leaf</tissue>
    </source>
</reference>
<dbReference type="SMART" id="SM00338">
    <property type="entry name" value="BRLZ"/>
    <property type="match status" value="1"/>
</dbReference>
<dbReference type="InterPro" id="IPR044827">
    <property type="entry name" value="GBF-like"/>
</dbReference>